<sequence>MVFMTAFILSPDRRDQLATLLADEVRLQTEYPKVAEYLDAAAELIGGPDPEQERLLDLRMLHFLSGGDSLNPYWDIVEPLVGEGVNGGRCIPGGGAGTARLGYAQTVLQETYAYAIPAPSTLDWIERVAGDRGICEVGAGRGYWAAMLADRGVEIAAFDSQPPVASANPSFPNAPGRRAEWHPVAGLPELEQVGFGDRVLFLCWPPGWGDQMSAKTLRQYVAAGGDQLIYIGEPKGGKTGCDEFFDALSDGWALEATDDSFVSWWNLDDAAQCWRLR</sequence>
<evidence type="ECO:0000313" key="2">
    <source>
        <dbReference type="Proteomes" id="UP000295087"/>
    </source>
</evidence>
<dbReference type="InterPro" id="IPR029063">
    <property type="entry name" value="SAM-dependent_MTases_sf"/>
</dbReference>
<name>A0A4V3CPN7_NOCIG</name>
<dbReference type="PANTHER" id="PTHR39290">
    <property type="entry name" value="C3H1-TYPE DOMAIN-CONTAINING PROTEIN-RELATED"/>
    <property type="match status" value="1"/>
</dbReference>
<dbReference type="Proteomes" id="UP000295087">
    <property type="component" value="Unassembled WGS sequence"/>
</dbReference>
<dbReference type="PANTHER" id="PTHR39290:SF6">
    <property type="entry name" value="S-ADENOSYL-L-METHIONINE-DEPENDENT METHYLTRANSFERASES SUPERFAMILY PROTEIN"/>
    <property type="match status" value="1"/>
</dbReference>
<dbReference type="AlphaFoldDB" id="A0A4V3CPN7"/>
<evidence type="ECO:0008006" key="3">
    <source>
        <dbReference type="Google" id="ProtNLM"/>
    </source>
</evidence>
<accession>A0A4V3CPN7</accession>
<gene>
    <name evidence="1" type="ORF">DFR75_103399</name>
</gene>
<keyword evidence="2" id="KW-1185">Reference proteome</keyword>
<proteinExistence type="predicted"/>
<dbReference type="SUPFAM" id="SSF53335">
    <property type="entry name" value="S-adenosyl-L-methionine-dependent methyltransferases"/>
    <property type="match status" value="1"/>
</dbReference>
<evidence type="ECO:0000313" key="1">
    <source>
        <dbReference type="EMBL" id="TDP38742.1"/>
    </source>
</evidence>
<dbReference type="Gene3D" id="3.40.50.150">
    <property type="entry name" value="Vaccinia Virus protein VP39"/>
    <property type="match status" value="1"/>
</dbReference>
<protein>
    <recommendedName>
        <fullName evidence="3">Methyltransferase family protein</fullName>
    </recommendedName>
</protein>
<comment type="caution">
    <text evidence="1">The sequence shown here is derived from an EMBL/GenBank/DDBJ whole genome shotgun (WGS) entry which is preliminary data.</text>
</comment>
<reference evidence="1 2" key="1">
    <citation type="submission" date="2019-03" db="EMBL/GenBank/DDBJ databases">
        <title>Genomic Encyclopedia of Type Strains, Phase IV (KMG-IV): sequencing the most valuable type-strain genomes for metagenomic binning, comparative biology and taxonomic classification.</title>
        <authorList>
            <person name="Goeker M."/>
        </authorList>
    </citation>
    <scope>NUCLEOTIDE SEQUENCE [LARGE SCALE GENOMIC DNA]</scope>
    <source>
        <strain evidence="1 2">DSM 44496</strain>
    </source>
</reference>
<organism evidence="1 2">
    <name type="scientific">Nocardia ignorata</name>
    <dbReference type="NCBI Taxonomy" id="145285"/>
    <lineage>
        <taxon>Bacteria</taxon>
        <taxon>Bacillati</taxon>
        <taxon>Actinomycetota</taxon>
        <taxon>Actinomycetes</taxon>
        <taxon>Mycobacteriales</taxon>
        <taxon>Nocardiaceae</taxon>
        <taxon>Nocardia</taxon>
    </lineage>
</organism>
<dbReference type="EMBL" id="SNXK01000003">
    <property type="protein sequence ID" value="TDP38742.1"/>
    <property type="molecule type" value="Genomic_DNA"/>
</dbReference>